<proteinExistence type="predicted"/>
<dbReference type="InterPro" id="IPR000801">
    <property type="entry name" value="Esterase-like"/>
</dbReference>
<accession>A0A561EZL6</accession>
<organism evidence="1 2">
    <name type="scientific">Kitasatospora atroaurantiaca</name>
    <dbReference type="NCBI Taxonomy" id="285545"/>
    <lineage>
        <taxon>Bacteria</taxon>
        <taxon>Bacillati</taxon>
        <taxon>Actinomycetota</taxon>
        <taxon>Actinomycetes</taxon>
        <taxon>Kitasatosporales</taxon>
        <taxon>Streptomycetaceae</taxon>
        <taxon>Kitasatospora</taxon>
    </lineage>
</organism>
<dbReference type="GO" id="GO:0016747">
    <property type="term" value="F:acyltransferase activity, transferring groups other than amino-acyl groups"/>
    <property type="evidence" value="ECO:0007669"/>
    <property type="project" value="TreeGrafter"/>
</dbReference>
<name>A0A561EZL6_9ACTN</name>
<dbReference type="PANTHER" id="PTHR48098:SF1">
    <property type="entry name" value="DIACYLGLYCEROL ACYLTRANSFERASE_MYCOLYLTRANSFERASE AG85A"/>
    <property type="match status" value="1"/>
</dbReference>
<dbReference type="InterPro" id="IPR029058">
    <property type="entry name" value="AB_hydrolase_fold"/>
</dbReference>
<reference evidence="1 2" key="1">
    <citation type="submission" date="2019-06" db="EMBL/GenBank/DDBJ databases">
        <title>Sequencing the genomes of 1000 actinobacteria strains.</title>
        <authorList>
            <person name="Klenk H.-P."/>
        </authorList>
    </citation>
    <scope>NUCLEOTIDE SEQUENCE [LARGE SCALE GENOMIC DNA]</scope>
    <source>
        <strain evidence="1 2">DSM 41649</strain>
    </source>
</reference>
<dbReference type="EMBL" id="VIVR01000001">
    <property type="protein sequence ID" value="TWE21049.1"/>
    <property type="molecule type" value="Genomic_DNA"/>
</dbReference>
<dbReference type="AlphaFoldDB" id="A0A561EZL6"/>
<dbReference type="InterPro" id="IPR050583">
    <property type="entry name" value="Mycobacterial_A85_antigen"/>
</dbReference>
<dbReference type="Gene3D" id="3.40.50.1820">
    <property type="entry name" value="alpha/beta hydrolase"/>
    <property type="match status" value="1"/>
</dbReference>
<dbReference type="SUPFAM" id="SSF53474">
    <property type="entry name" value="alpha/beta-Hydrolases"/>
    <property type="match status" value="1"/>
</dbReference>
<dbReference type="NCBIfam" id="TIGR01409">
    <property type="entry name" value="TAT_signal_seq"/>
    <property type="match status" value="1"/>
</dbReference>
<protein>
    <submittedName>
        <fullName evidence="1">Secreted protein</fullName>
    </submittedName>
</protein>
<keyword evidence="2" id="KW-1185">Reference proteome</keyword>
<evidence type="ECO:0000313" key="2">
    <source>
        <dbReference type="Proteomes" id="UP000318416"/>
    </source>
</evidence>
<sequence>MIDGVRALDSTADVEASEVSAVSDDAPDVRSSRRSFLRALALTGLAGGGIGAAMVEDVLPGGPRLRRALGLTGPDGAVPAVAAGPVQNLQLRSAARGRAVQLIVMSPPGAEKSASLPVCVALHGRGAGARTMVELGLPQFLAAAVTAGAAPFRIVAVDGGDATYWHGRTPGDDPLAMLLDELPGRLGAQGLPAPTAALGISMGGSGALRYARALHGKLDAVAVLSPALFRSWADARTVDGFRDEADWREHEPLLHPDGPLAARLGVWCGTEDPFCPAARGLADRASEAHFPRGAHTDGFWRRVLPEAMAFLGGRVPDAP</sequence>
<dbReference type="Pfam" id="PF00756">
    <property type="entry name" value="Esterase"/>
    <property type="match status" value="1"/>
</dbReference>
<evidence type="ECO:0000313" key="1">
    <source>
        <dbReference type="EMBL" id="TWE21049.1"/>
    </source>
</evidence>
<dbReference type="OrthoDB" id="3210113at2"/>
<dbReference type="InterPro" id="IPR019546">
    <property type="entry name" value="TAT_signal_bac_arc"/>
</dbReference>
<gene>
    <name evidence="1" type="ORF">FB465_6216</name>
</gene>
<dbReference type="PANTHER" id="PTHR48098">
    <property type="entry name" value="ENTEROCHELIN ESTERASE-RELATED"/>
    <property type="match status" value="1"/>
</dbReference>
<comment type="caution">
    <text evidence="1">The sequence shown here is derived from an EMBL/GenBank/DDBJ whole genome shotgun (WGS) entry which is preliminary data.</text>
</comment>
<dbReference type="Proteomes" id="UP000318416">
    <property type="component" value="Unassembled WGS sequence"/>
</dbReference>